<protein>
    <submittedName>
        <fullName evidence="1">DNA polymerase</fullName>
    </submittedName>
</protein>
<evidence type="ECO:0000313" key="1">
    <source>
        <dbReference type="EMBL" id="MCH1625513.1"/>
    </source>
</evidence>
<dbReference type="InterPro" id="IPR058870">
    <property type="entry name" value="YuzC"/>
</dbReference>
<comment type="caution">
    <text evidence="1">The sequence shown here is derived from an EMBL/GenBank/DDBJ whole genome shotgun (WGS) entry which is preliminary data.</text>
</comment>
<dbReference type="Proteomes" id="UP001431131">
    <property type="component" value="Unassembled WGS sequence"/>
</dbReference>
<organism evidence="1 2">
    <name type="scientific">Fredinandcohnia quinoae</name>
    <dbReference type="NCBI Taxonomy" id="2918902"/>
    <lineage>
        <taxon>Bacteria</taxon>
        <taxon>Bacillati</taxon>
        <taxon>Bacillota</taxon>
        <taxon>Bacilli</taxon>
        <taxon>Bacillales</taxon>
        <taxon>Bacillaceae</taxon>
        <taxon>Fredinandcohnia</taxon>
    </lineage>
</organism>
<keyword evidence="2" id="KW-1185">Reference proteome</keyword>
<dbReference type="Pfam" id="PF26344">
    <property type="entry name" value="YuzC"/>
    <property type="match status" value="1"/>
</dbReference>
<reference evidence="1" key="1">
    <citation type="submission" date="2022-02" db="EMBL/GenBank/DDBJ databases">
        <title>Fredinandcohnia quinoae sp. nov. isolated from Chenopodium quinoa seeds.</title>
        <authorList>
            <person name="Saati-Santamaria Z."/>
            <person name="Flores-Felix J.D."/>
            <person name="Igual J.M."/>
            <person name="Velazquez E."/>
            <person name="Garcia-Fraile P."/>
            <person name="Martinez-Molina E."/>
        </authorList>
    </citation>
    <scope>NUCLEOTIDE SEQUENCE</scope>
    <source>
        <strain evidence="1">SECRCQ15</strain>
    </source>
</reference>
<accession>A0AAW5DZL1</accession>
<evidence type="ECO:0000313" key="2">
    <source>
        <dbReference type="Proteomes" id="UP001431131"/>
    </source>
</evidence>
<gene>
    <name evidence="1" type="ORF">MJG50_09250</name>
</gene>
<dbReference type="RefSeq" id="WP_240255052.1">
    <property type="nucleotide sequence ID" value="NZ_JAKTTI010000011.1"/>
</dbReference>
<sequence length="150" mass="16991">MYHHPYVFNNLGQPITVMYPGYYSNITNQPIMNYRETEYPACYTSYFDNIHRKLPEVDPSLFNESAISMQALLKDASIVLKALADSKPFAKKVMSAAQISDLKEVDRLIKSTGIHSKVHTSFNPDGINLKLSSNIGETECCQLTIALRWL</sequence>
<name>A0AAW5DZL1_9BACI</name>
<proteinExistence type="predicted"/>
<dbReference type="AlphaFoldDB" id="A0AAW5DZL1"/>
<dbReference type="EMBL" id="JAKTTI010000011">
    <property type="protein sequence ID" value="MCH1625513.1"/>
    <property type="molecule type" value="Genomic_DNA"/>
</dbReference>